<evidence type="ECO:0000313" key="5">
    <source>
        <dbReference type="EMBL" id="MFD0850720.1"/>
    </source>
</evidence>
<dbReference type="PANTHER" id="PTHR11587">
    <property type="entry name" value="ARGININOSUCCINATE SYNTHASE"/>
    <property type="match status" value="1"/>
</dbReference>
<keyword evidence="3" id="KW-0067">ATP-binding</keyword>
<dbReference type="InterPro" id="IPR001518">
    <property type="entry name" value="Arginosuc_synth"/>
</dbReference>
<keyword evidence="1" id="KW-0436">Ligase</keyword>
<gene>
    <name evidence="5" type="ORF">ACFQ07_00540</name>
</gene>
<proteinExistence type="predicted"/>
<evidence type="ECO:0000313" key="6">
    <source>
        <dbReference type="Proteomes" id="UP001597083"/>
    </source>
</evidence>
<name>A0ABW3C887_9ACTN</name>
<evidence type="ECO:0000256" key="3">
    <source>
        <dbReference type="ARBA" id="ARBA00022840"/>
    </source>
</evidence>
<accession>A0ABW3C887</accession>
<dbReference type="Gene3D" id="3.40.50.620">
    <property type="entry name" value="HUPs"/>
    <property type="match status" value="1"/>
</dbReference>
<dbReference type="EMBL" id="JBHTIR010000080">
    <property type="protein sequence ID" value="MFD0850720.1"/>
    <property type="molecule type" value="Genomic_DNA"/>
</dbReference>
<dbReference type="SUPFAM" id="SSF52402">
    <property type="entry name" value="Adenine nucleotide alpha hydrolases-like"/>
    <property type="match status" value="1"/>
</dbReference>
<evidence type="ECO:0000256" key="1">
    <source>
        <dbReference type="ARBA" id="ARBA00022598"/>
    </source>
</evidence>
<dbReference type="InterPro" id="IPR018223">
    <property type="entry name" value="Arginosuc_synth_CS"/>
</dbReference>
<comment type="caution">
    <text evidence="5">The sequence shown here is derived from an EMBL/GenBank/DDBJ whole genome shotgun (WGS) entry which is preliminary data.</text>
</comment>
<evidence type="ECO:0000259" key="4">
    <source>
        <dbReference type="Pfam" id="PF00764"/>
    </source>
</evidence>
<dbReference type="PANTHER" id="PTHR11587:SF2">
    <property type="entry name" value="ARGININOSUCCINATE SYNTHASE"/>
    <property type="match status" value="1"/>
</dbReference>
<feature type="domain" description="Arginosuccinate synthase-like N-terminal" evidence="4">
    <location>
        <begin position="4"/>
        <end position="52"/>
    </location>
</feature>
<evidence type="ECO:0000256" key="2">
    <source>
        <dbReference type="ARBA" id="ARBA00022741"/>
    </source>
</evidence>
<keyword evidence="2" id="KW-0547">Nucleotide-binding</keyword>
<feature type="non-terminal residue" evidence="5">
    <location>
        <position position="52"/>
    </location>
</feature>
<organism evidence="5 6">
    <name type="scientific">Actinomadura adrarensis</name>
    <dbReference type="NCBI Taxonomy" id="1819600"/>
    <lineage>
        <taxon>Bacteria</taxon>
        <taxon>Bacillati</taxon>
        <taxon>Actinomycetota</taxon>
        <taxon>Actinomycetes</taxon>
        <taxon>Streptosporangiales</taxon>
        <taxon>Thermomonosporaceae</taxon>
        <taxon>Actinomadura</taxon>
    </lineage>
</organism>
<sequence>MSERVVLAYSGGLDTSVAIPFLAEQTGGEVIAVAVDVGQGGEDMDAIRKRAL</sequence>
<dbReference type="InterPro" id="IPR048267">
    <property type="entry name" value="Arginosuc_syn_N"/>
</dbReference>
<protein>
    <submittedName>
        <fullName evidence="5">Argininosuccinate synthase domain-containing protein</fullName>
    </submittedName>
</protein>
<reference evidence="6" key="1">
    <citation type="journal article" date="2019" name="Int. J. Syst. Evol. Microbiol.">
        <title>The Global Catalogue of Microorganisms (GCM) 10K type strain sequencing project: providing services to taxonomists for standard genome sequencing and annotation.</title>
        <authorList>
            <consortium name="The Broad Institute Genomics Platform"/>
            <consortium name="The Broad Institute Genome Sequencing Center for Infectious Disease"/>
            <person name="Wu L."/>
            <person name="Ma J."/>
        </authorList>
    </citation>
    <scope>NUCLEOTIDE SEQUENCE [LARGE SCALE GENOMIC DNA]</scope>
    <source>
        <strain evidence="6">JCM 31696</strain>
    </source>
</reference>
<dbReference type="PROSITE" id="PS00564">
    <property type="entry name" value="ARGININOSUCCIN_SYN_1"/>
    <property type="match status" value="1"/>
</dbReference>
<keyword evidence="6" id="KW-1185">Reference proteome</keyword>
<dbReference type="Proteomes" id="UP001597083">
    <property type="component" value="Unassembled WGS sequence"/>
</dbReference>
<dbReference type="InterPro" id="IPR014729">
    <property type="entry name" value="Rossmann-like_a/b/a_fold"/>
</dbReference>
<dbReference type="Pfam" id="PF00764">
    <property type="entry name" value="Arginosuc_synth"/>
    <property type="match status" value="1"/>
</dbReference>